<sequence>MGDTKENILKSALRLFNRYGTSSVTLRTIAKDLGISQGNLNYHFKKREDIIGELYRRLVYDIDQVMLGNQNKEASLQLLFDVSEVVTTNFYNYRFILLNFTEVMQEHKTIRYHFRSMAKLREEQITELFDAFVQKGLMKEEQYPNQFRNLGKRYQILGDFWMSSAQVLHPKGVAKKTIREYSSLLLEAIYPYLTSEGQREFDRHHKQLKG</sequence>
<evidence type="ECO:0000313" key="4">
    <source>
        <dbReference type="EMBL" id="THV56844.1"/>
    </source>
</evidence>
<dbReference type="Pfam" id="PF00440">
    <property type="entry name" value="TetR_N"/>
    <property type="match status" value="1"/>
</dbReference>
<comment type="caution">
    <text evidence="4">The sequence shown here is derived from an EMBL/GenBank/DDBJ whole genome shotgun (WGS) entry which is preliminary data.</text>
</comment>
<dbReference type="RefSeq" id="WP_136567648.1">
    <property type="nucleotide sequence ID" value="NZ_SNTZ01000020.1"/>
</dbReference>
<evidence type="ECO:0000313" key="5">
    <source>
        <dbReference type="Proteomes" id="UP000310406"/>
    </source>
</evidence>
<dbReference type="InterPro" id="IPR001647">
    <property type="entry name" value="HTH_TetR"/>
</dbReference>
<accession>A0A4S8RSH1</accession>
<dbReference type="SUPFAM" id="SSF46689">
    <property type="entry name" value="Homeodomain-like"/>
    <property type="match status" value="1"/>
</dbReference>
<evidence type="ECO:0000259" key="3">
    <source>
        <dbReference type="PROSITE" id="PS50977"/>
    </source>
</evidence>
<protein>
    <submittedName>
        <fullName evidence="4">TetR/AcrR family transcriptional regulator</fullName>
    </submittedName>
</protein>
<dbReference type="InterPro" id="IPR009057">
    <property type="entry name" value="Homeodomain-like_sf"/>
</dbReference>
<organism evidence="4 5">
    <name type="scientific">Flagellimonas alvinocaridis</name>
    <dbReference type="NCBI Taxonomy" id="2530200"/>
    <lineage>
        <taxon>Bacteria</taxon>
        <taxon>Pseudomonadati</taxon>
        <taxon>Bacteroidota</taxon>
        <taxon>Flavobacteriia</taxon>
        <taxon>Flavobacteriales</taxon>
        <taxon>Flavobacteriaceae</taxon>
        <taxon>Flagellimonas</taxon>
    </lineage>
</organism>
<reference evidence="4 5" key="1">
    <citation type="submission" date="2019-03" db="EMBL/GenBank/DDBJ databases">
        <title>Muricauda SCR12 sp.nov, a marine bacterium isolated from Pacific Ocean:the Okinawa trough.</title>
        <authorList>
            <person name="Liu L."/>
        </authorList>
    </citation>
    <scope>NUCLEOTIDE SEQUENCE [LARGE SCALE GENOMIC DNA]</scope>
    <source>
        <strain evidence="4 5">SCR12</strain>
    </source>
</reference>
<keyword evidence="5" id="KW-1185">Reference proteome</keyword>
<dbReference type="PROSITE" id="PS50977">
    <property type="entry name" value="HTH_TETR_2"/>
    <property type="match status" value="1"/>
</dbReference>
<keyword evidence="1 2" id="KW-0238">DNA-binding</keyword>
<evidence type="ECO:0000256" key="2">
    <source>
        <dbReference type="PROSITE-ProRule" id="PRU00335"/>
    </source>
</evidence>
<dbReference type="Gene3D" id="1.10.357.10">
    <property type="entry name" value="Tetracycline Repressor, domain 2"/>
    <property type="match status" value="1"/>
</dbReference>
<dbReference type="Pfam" id="PF13972">
    <property type="entry name" value="TetR"/>
    <property type="match status" value="1"/>
</dbReference>
<dbReference type="PANTHER" id="PTHR43479:SF11">
    <property type="entry name" value="ACREF_ENVCD OPERON REPRESSOR-RELATED"/>
    <property type="match status" value="1"/>
</dbReference>
<feature type="DNA-binding region" description="H-T-H motif" evidence="2">
    <location>
        <begin position="25"/>
        <end position="44"/>
    </location>
</feature>
<dbReference type="Proteomes" id="UP000310406">
    <property type="component" value="Unassembled WGS sequence"/>
</dbReference>
<dbReference type="OrthoDB" id="9785164at2"/>
<proteinExistence type="predicted"/>
<dbReference type="AlphaFoldDB" id="A0A4S8RSH1"/>
<dbReference type="PRINTS" id="PR00455">
    <property type="entry name" value="HTHTETR"/>
</dbReference>
<dbReference type="InterPro" id="IPR050624">
    <property type="entry name" value="HTH-type_Tx_Regulator"/>
</dbReference>
<name>A0A4S8RSH1_9FLAO</name>
<dbReference type="InterPro" id="IPR025722">
    <property type="entry name" value="TetR"/>
</dbReference>
<evidence type="ECO:0000256" key="1">
    <source>
        <dbReference type="ARBA" id="ARBA00023125"/>
    </source>
</evidence>
<gene>
    <name evidence="4" type="ORF">EZV76_16565</name>
</gene>
<dbReference type="GO" id="GO:0003677">
    <property type="term" value="F:DNA binding"/>
    <property type="evidence" value="ECO:0007669"/>
    <property type="project" value="UniProtKB-UniRule"/>
</dbReference>
<dbReference type="PANTHER" id="PTHR43479">
    <property type="entry name" value="ACREF/ENVCD OPERON REPRESSOR-RELATED"/>
    <property type="match status" value="1"/>
</dbReference>
<dbReference type="EMBL" id="SNTZ01000020">
    <property type="protein sequence ID" value="THV56844.1"/>
    <property type="molecule type" value="Genomic_DNA"/>
</dbReference>
<feature type="domain" description="HTH tetR-type" evidence="3">
    <location>
        <begin position="2"/>
        <end position="62"/>
    </location>
</feature>